<dbReference type="SUPFAM" id="SSF54427">
    <property type="entry name" value="NTF2-like"/>
    <property type="match status" value="1"/>
</dbReference>
<dbReference type="Proteomes" id="UP001206895">
    <property type="component" value="Unassembled WGS sequence"/>
</dbReference>
<gene>
    <name evidence="2" type="ORF">LX13_000908</name>
</gene>
<name>A0ABT1HA21_9NOCA</name>
<reference evidence="2 3" key="1">
    <citation type="submission" date="2022-06" db="EMBL/GenBank/DDBJ databases">
        <title>Genomic Encyclopedia of Archaeal and Bacterial Type Strains, Phase II (KMG-II): from individual species to whole genera.</title>
        <authorList>
            <person name="Goeker M."/>
        </authorList>
    </citation>
    <scope>NUCLEOTIDE SEQUENCE [LARGE SCALE GENOMIC DNA]</scope>
    <source>
        <strain evidence="2 3">DSM 44693</strain>
    </source>
</reference>
<sequence length="149" mass="16138">MYFRVIDHSGDVRPPIITIEVPVSQTTSTNSSDAIADAMRRNVLEVFNTTDDVARRELIEALYDPNAHFYDAEGSVSGYDAIDAKIRTLQLDAPGLTFTIGVEPAVIDDLGRVSWALGPAGGPAVVTGMDVAHVRAGRFTALYTFLDPR</sequence>
<evidence type="ECO:0000313" key="2">
    <source>
        <dbReference type="EMBL" id="MCP2175101.1"/>
    </source>
</evidence>
<dbReference type="InterPro" id="IPR032710">
    <property type="entry name" value="NTF2-like_dom_sf"/>
</dbReference>
<dbReference type="Pfam" id="PF12680">
    <property type="entry name" value="SnoaL_2"/>
    <property type="match status" value="1"/>
</dbReference>
<evidence type="ECO:0000313" key="3">
    <source>
        <dbReference type="Proteomes" id="UP001206895"/>
    </source>
</evidence>
<evidence type="ECO:0000259" key="1">
    <source>
        <dbReference type="Pfam" id="PF12680"/>
    </source>
</evidence>
<organism evidence="2 3">
    <name type="scientific">Williamsia maris</name>
    <dbReference type="NCBI Taxonomy" id="72806"/>
    <lineage>
        <taxon>Bacteria</taxon>
        <taxon>Bacillati</taxon>
        <taxon>Actinomycetota</taxon>
        <taxon>Actinomycetes</taxon>
        <taxon>Mycobacteriales</taxon>
        <taxon>Nocardiaceae</taxon>
        <taxon>Williamsia</taxon>
    </lineage>
</organism>
<accession>A0ABT1HA21</accession>
<feature type="domain" description="SnoaL-like" evidence="1">
    <location>
        <begin position="44"/>
        <end position="140"/>
    </location>
</feature>
<keyword evidence="3" id="KW-1185">Reference proteome</keyword>
<dbReference type="InterPro" id="IPR037401">
    <property type="entry name" value="SnoaL-like"/>
</dbReference>
<dbReference type="EMBL" id="JAMTCJ010000001">
    <property type="protein sequence ID" value="MCP2175101.1"/>
    <property type="molecule type" value="Genomic_DNA"/>
</dbReference>
<dbReference type="Gene3D" id="3.10.450.50">
    <property type="match status" value="1"/>
</dbReference>
<protein>
    <submittedName>
        <fullName evidence="2">SnoaL-like domain-containing protein</fullName>
    </submittedName>
</protein>
<comment type="caution">
    <text evidence="2">The sequence shown here is derived from an EMBL/GenBank/DDBJ whole genome shotgun (WGS) entry which is preliminary data.</text>
</comment>
<proteinExistence type="predicted"/>